<reference evidence="3" key="1">
    <citation type="submission" date="2013-09" db="EMBL/GenBank/DDBJ databases">
        <title>The Genome Sequence of Anopheles culicifacies species A.</title>
        <authorList>
            <consortium name="The Broad Institute Genomics Platform"/>
            <person name="Neafsey D.E."/>
            <person name="Besansky N."/>
            <person name="Howell P."/>
            <person name="Walton C."/>
            <person name="Young S.K."/>
            <person name="Zeng Q."/>
            <person name="Gargeya S."/>
            <person name="Fitzgerald M."/>
            <person name="Haas B."/>
            <person name="Abouelleil A."/>
            <person name="Allen A.W."/>
            <person name="Alvarado L."/>
            <person name="Arachchi H.M."/>
            <person name="Berlin A.M."/>
            <person name="Chapman S.B."/>
            <person name="Gainer-Dewar J."/>
            <person name="Goldberg J."/>
            <person name="Griggs A."/>
            <person name="Gujja S."/>
            <person name="Hansen M."/>
            <person name="Howarth C."/>
            <person name="Imamovic A."/>
            <person name="Ireland A."/>
            <person name="Larimer J."/>
            <person name="McCowan C."/>
            <person name="Murphy C."/>
            <person name="Pearson M."/>
            <person name="Poon T.W."/>
            <person name="Priest M."/>
            <person name="Roberts A."/>
            <person name="Saif S."/>
            <person name="Shea T."/>
            <person name="Sisk P."/>
            <person name="Sykes S."/>
            <person name="Wortman J."/>
            <person name="Nusbaum C."/>
            <person name="Birren B."/>
        </authorList>
    </citation>
    <scope>NUCLEOTIDE SEQUENCE [LARGE SCALE GENOMIC DNA]</scope>
    <source>
        <strain evidence="3">A-37</strain>
    </source>
</reference>
<evidence type="ECO:0000313" key="3">
    <source>
        <dbReference type="Proteomes" id="UP000075883"/>
    </source>
</evidence>
<keyword evidence="3" id="KW-1185">Reference proteome</keyword>
<feature type="compositionally biased region" description="Basic residues" evidence="1">
    <location>
        <begin position="127"/>
        <end position="148"/>
    </location>
</feature>
<dbReference type="AlphaFoldDB" id="A0A182M5D3"/>
<dbReference type="EMBL" id="AXCM01009306">
    <property type="status" value="NOT_ANNOTATED_CDS"/>
    <property type="molecule type" value="Genomic_DNA"/>
</dbReference>
<reference evidence="2" key="2">
    <citation type="submission" date="2020-05" db="UniProtKB">
        <authorList>
            <consortium name="EnsemblMetazoa"/>
        </authorList>
    </citation>
    <scope>IDENTIFICATION</scope>
    <source>
        <strain evidence="2">A-37</strain>
    </source>
</reference>
<dbReference type="VEuPathDB" id="VectorBase:ACUA009872"/>
<dbReference type="Proteomes" id="UP000075883">
    <property type="component" value="Unassembled WGS sequence"/>
</dbReference>
<feature type="region of interest" description="Disordered" evidence="1">
    <location>
        <begin position="19"/>
        <end position="39"/>
    </location>
</feature>
<organism evidence="2 3">
    <name type="scientific">Anopheles culicifacies</name>
    <dbReference type="NCBI Taxonomy" id="139723"/>
    <lineage>
        <taxon>Eukaryota</taxon>
        <taxon>Metazoa</taxon>
        <taxon>Ecdysozoa</taxon>
        <taxon>Arthropoda</taxon>
        <taxon>Hexapoda</taxon>
        <taxon>Insecta</taxon>
        <taxon>Pterygota</taxon>
        <taxon>Neoptera</taxon>
        <taxon>Endopterygota</taxon>
        <taxon>Diptera</taxon>
        <taxon>Nematocera</taxon>
        <taxon>Culicoidea</taxon>
        <taxon>Culicidae</taxon>
        <taxon>Anophelinae</taxon>
        <taxon>Anopheles</taxon>
        <taxon>culicifacies species complex</taxon>
    </lineage>
</organism>
<dbReference type="EnsemblMetazoa" id="ACUA009872-RA">
    <property type="protein sequence ID" value="ACUA009872-PA"/>
    <property type="gene ID" value="ACUA009872"/>
</dbReference>
<proteinExistence type="predicted"/>
<sequence>MCVGFVDALAAGDSDINYEDSDEWLPESGGGGGGKEGDSIGRLPAWAQARYVSTTNMPAPSNLMRWEGIGHAGRSRMHHVRHEQHYLKHRPIKVPNTVDSTMVALDGAPYQAHTVTTSTVTGSQHQQKSRHHSHHHHHHHHQAHHAQHPFKQDRKSGGDSSEKEANLLEANRQSEILLHRAALKDVWNSMR</sequence>
<evidence type="ECO:0000256" key="1">
    <source>
        <dbReference type="SAM" id="MobiDB-lite"/>
    </source>
</evidence>
<protein>
    <submittedName>
        <fullName evidence="2">Uncharacterized protein</fullName>
    </submittedName>
</protein>
<accession>A0A182M5D3</accession>
<feature type="compositionally biased region" description="Basic and acidic residues" evidence="1">
    <location>
        <begin position="150"/>
        <end position="163"/>
    </location>
</feature>
<evidence type="ECO:0000313" key="2">
    <source>
        <dbReference type="EnsemblMetazoa" id="ACUA009872-PA"/>
    </source>
</evidence>
<name>A0A182M5D3_9DIPT</name>
<feature type="region of interest" description="Disordered" evidence="1">
    <location>
        <begin position="117"/>
        <end position="163"/>
    </location>
</feature>